<dbReference type="EMBL" id="LT838272">
    <property type="protein sequence ID" value="SMB99225.1"/>
    <property type="molecule type" value="Genomic_DNA"/>
</dbReference>
<dbReference type="InterPro" id="IPR014729">
    <property type="entry name" value="Rossmann-like_a/b/a_fold"/>
</dbReference>
<dbReference type="Proteomes" id="UP000192569">
    <property type="component" value="Chromosome I"/>
</dbReference>
<gene>
    <name evidence="3" type="ORF">SAMN00808754_2801</name>
</gene>
<evidence type="ECO:0000313" key="4">
    <source>
        <dbReference type="Proteomes" id="UP000192569"/>
    </source>
</evidence>
<dbReference type="AlphaFoldDB" id="A0A1W1W0T6"/>
<evidence type="ECO:0000313" key="3">
    <source>
        <dbReference type="EMBL" id="SMB99225.1"/>
    </source>
</evidence>
<dbReference type="InterPro" id="IPR014730">
    <property type="entry name" value="ETF_a/b_N"/>
</dbReference>
<dbReference type="InterPro" id="IPR033948">
    <property type="entry name" value="ETF_beta_N"/>
</dbReference>
<accession>A0A1W1W0T6</accession>
<proteinExistence type="predicted"/>
<reference evidence="3 4" key="1">
    <citation type="submission" date="2017-04" db="EMBL/GenBank/DDBJ databases">
        <authorList>
            <person name="Afonso C.L."/>
            <person name="Miller P.J."/>
            <person name="Scott M.A."/>
            <person name="Spackman E."/>
            <person name="Goraichik I."/>
            <person name="Dimitrov K.M."/>
            <person name="Suarez D.L."/>
            <person name="Swayne D.E."/>
        </authorList>
    </citation>
    <scope>NUCLEOTIDE SEQUENCE [LARGE SCALE GENOMIC DNA]</scope>
    <source>
        <strain evidence="3 4">ToBE</strain>
    </source>
</reference>
<protein>
    <recommendedName>
        <fullName evidence="1">Electron transfer flavoprotein small subunit</fullName>
    </recommendedName>
</protein>
<evidence type="ECO:0000259" key="2">
    <source>
        <dbReference type="SMART" id="SM00893"/>
    </source>
</evidence>
<feature type="domain" description="Electron transfer flavoprotein alpha/beta-subunit N-terminal" evidence="2">
    <location>
        <begin position="22"/>
        <end position="213"/>
    </location>
</feature>
<dbReference type="PANTHER" id="PTHR21294">
    <property type="entry name" value="ELECTRON TRANSFER FLAVOPROTEIN BETA-SUBUNIT"/>
    <property type="match status" value="1"/>
</dbReference>
<dbReference type="Pfam" id="PF01012">
    <property type="entry name" value="ETF"/>
    <property type="match status" value="1"/>
</dbReference>
<sequence length="266" mass="29085">MRIIVCIKQVPDTTEVRIDPRTGTLIRTGVPSIINPEDCHALEAALAIKDQHGAEVIVLSMGPPQAEEALLKALAMGADRAILLTDRAFAGADTAATSYTLAQAIKQLGSYDLVLTGRQAIDGDTAQVGPQLAELLDIPQVTYVQKIELLSDGTCRLQRALERGYEIVETRLPALFTVIKELNTPRYPSIRGIVRACRQGITVWTAKDVPVDPNLIGLKGSPTQVRRTFVPEHKRNCLILKGSLEEITVTLINHLKERRLLKTSVA</sequence>
<dbReference type="OrthoDB" id="9804960at2"/>
<dbReference type="PANTHER" id="PTHR21294:SF17">
    <property type="entry name" value="PROTEIN FIXA"/>
    <property type="match status" value="1"/>
</dbReference>
<dbReference type="SUPFAM" id="SSF52402">
    <property type="entry name" value="Adenine nucleotide alpha hydrolases-like"/>
    <property type="match status" value="1"/>
</dbReference>
<organism evidence="3 4">
    <name type="scientific">Thermanaeromonas toyohensis ToBE</name>
    <dbReference type="NCBI Taxonomy" id="698762"/>
    <lineage>
        <taxon>Bacteria</taxon>
        <taxon>Bacillati</taxon>
        <taxon>Bacillota</taxon>
        <taxon>Clostridia</taxon>
        <taxon>Neomoorellales</taxon>
        <taxon>Neomoorellaceae</taxon>
        <taxon>Thermanaeromonas</taxon>
    </lineage>
</organism>
<dbReference type="SMART" id="SM00893">
    <property type="entry name" value="ETF"/>
    <property type="match status" value="1"/>
</dbReference>
<dbReference type="CDD" id="cd01714">
    <property type="entry name" value="ETF_beta"/>
    <property type="match status" value="1"/>
</dbReference>
<dbReference type="InterPro" id="IPR012255">
    <property type="entry name" value="ETF_b"/>
</dbReference>
<dbReference type="Gene3D" id="3.40.50.620">
    <property type="entry name" value="HUPs"/>
    <property type="match status" value="1"/>
</dbReference>
<evidence type="ECO:0000256" key="1">
    <source>
        <dbReference type="ARBA" id="ARBA00042002"/>
    </source>
</evidence>
<dbReference type="STRING" id="698762.SAMN00808754_2801"/>
<dbReference type="PIRSF" id="PIRSF000090">
    <property type="entry name" value="Beta-ETF"/>
    <property type="match status" value="1"/>
</dbReference>
<name>A0A1W1W0T6_9FIRM</name>
<keyword evidence="4" id="KW-1185">Reference proteome</keyword>
<dbReference type="GO" id="GO:0009055">
    <property type="term" value="F:electron transfer activity"/>
    <property type="evidence" value="ECO:0007669"/>
    <property type="project" value="InterPro"/>
</dbReference>
<dbReference type="RefSeq" id="WP_084666497.1">
    <property type="nucleotide sequence ID" value="NZ_LT838272.1"/>
</dbReference>